<gene>
    <name evidence="3" type="ORF">SAMN06295960_2559</name>
</gene>
<sequence>MLNTIIKKNAYQDSVNLMLLTNHVSALQGVYQASIMMGTPANKDIMRNSGLYTEELEQAGANDMCIVIDAEGDDKLDQILAAVDEFLSDQSVSTSQSSTTSVRSWERAIKESPNANLAMISVPGQYAAAEAEKALDYGLHAFIFSDNMPLEEELKLKQKAHEKGLLVMGPDCGTGILSGVPLAFANRVKAGNIGVVGASGTGIQEVTTLIDRMGGGISHAIGTGGRDLSEGVGAITMMDGIRGLANNSQTEVIVVISKPPAREVRDKVMLELHGLSKPVVALFLGEKPACHEGHVYQAYTLEETARIAIDLGKGVSVQAAYSVPIEAPSVELKPEQVSIQGLYAGGTLAAEAAMLIADALQLQDGLIHESGYVLRSNGHSIVDLGDDMYTQGKPHPMIDPATRIQHIENAAADPSTAVILFDVVLGYGGHDDMASVLAPAIGKAAAKAREEGRNLYFVAALCGTHQDPQSYTEQKRKFEEAGVIVKESNNQAVRTVLAMMKLDMEDMPKHHRPAEAAAASTKPASEAIEALLSSKPAVINVGLSKFTASITESGAAVVQYDWRPVAGGNAKMQHILHQLNQYRFEE</sequence>
<dbReference type="GO" id="GO:0006099">
    <property type="term" value="P:tricarboxylic acid cycle"/>
    <property type="evidence" value="ECO:0007669"/>
    <property type="project" value="TreeGrafter"/>
</dbReference>
<feature type="domain" description="CoA-binding" evidence="2">
    <location>
        <begin position="189"/>
        <end position="283"/>
    </location>
</feature>
<dbReference type="GO" id="GO:0009361">
    <property type="term" value="C:succinate-CoA ligase complex (ADP-forming)"/>
    <property type="evidence" value="ECO:0007669"/>
    <property type="project" value="TreeGrafter"/>
</dbReference>
<name>A0A1X7KR66_9BACL</name>
<dbReference type="Proteomes" id="UP000193834">
    <property type="component" value="Unassembled WGS sequence"/>
</dbReference>
<dbReference type="InterPro" id="IPR003781">
    <property type="entry name" value="CoA-bd"/>
</dbReference>
<dbReference type="PANTHER" id="PTHR11117:SF24">
    <property type="entry name" value="PROTEIN FDRA"/>
    <property type="match status" value="1"/>
</dbReference>
<feature type="domain" description="ATP-citrate synthase/succinyl-CoA ligase C-terminal" evidence="1">
    <location>
        <begin position="342"/>
        <end position="496"/>
    </location>
</feature>
<proteinExistence type="predicted"/>
<dbReference type="InterPro" id="IPR005811">
    <property type="entry name" value="SUCC_ACL_C"/>
</dbReference>
<dbReference type="InterPro" id="IPR016102">
    <property type="entry name" value="Succinyl-CoA_synth-like"/>
</dbReference>
<dbReference type="STRING" id="1852522.SAMN06295960_2559"/>
<dbReference type="Gene3D" id="3.40.50.261">
    <property type="entry name" value="Succinyl-CoA synthetase domains"/>
    <property type="match status" value="2"/>
</dbReference>
<dbReference type="EMBL" id="FXAZ01000003">
    <property type="protein sequence ID" value="SMG43293.1"/>
    <property type="molecule type" value="Genomic_DNA"/>
</dbReference>
<dbReference type="Gene3D" id="3.40.50.720">
    <property type="entry name" value="NAD(P)-binding Rossmann-like Domain"/>
    <property type="match status" value="1"/>
</dbReference>
<dbReference type="GO" id="GO:0004775">
    <property type="term" value="F:succinate-CoA ligase (ADP-forming) activity"/>
    <property type="evidence" value="ECO:0007669"/>
    <property type="project" value="TreeGrafter"/>
</dbReference>
<dbReference type="AlphaFoldDB" id="A0A1X7KR66"/>
<evidence type="ECO:0000313" key="3">
    <source>
        <dbReference type="EMBL" id="SMG43293.1"/>
    </source>
</evidence>
<dbReference type="RefSeq" id="WP_085494743.1">
    <property type="nucleotide sequence ID" value="NZ_FXAZ01000003.1"/>
</dbReference>
<organism evidence="3 4">
    <name type="scientific">Paenibacillus aquistagni</name>
    <dbReference type="NCBI Taxonomy" id="1852522"/>
    <lineage>
        <taxon>Bacteria</taxon>
        <taxon>Bacillati</taxon>
        <taxon>Bacillota</taxon>
        <taxon>Bacilli</taxon>
        <taxon>Bacillales</taxon>
        <taxon>Paenibacillaceae</taxon>
        <taxon>Paenibacillus</taxon>
    </lineage>
</organism>
<dbReference type="PANTHER" id="PTHR11117">
    <property type="entry name" value="SUCCINYL-COA LIGASE SUBUNIT ALPHA"/>
    <property type="match status" value="1"/>
</dbReference>
<dbReference type="SUPFAM" id="SSF52210">
    <property type="entry name" value="Succinyl-CoA synthetase domains"/>
    <property type="match status" value="2"/>
</dbReference>
<dbReference type="OrthoDB" id="6193532at2"/>
<dbReference type="GO" id="GO:0005829">
    <property type="term" value="C:cytosol"/>
    <property type="evidence" value="ECO:0007669"/>
    <property type="project" value="TreeGrafter"/>
</dbReference>
<accession>A0A1X7KR66</accession>
<evidence type="ECO:0000259" key="2">
    <source>
        <dbReference type="Pfam" id="PF02629"/>
    </source>
</evidence>
<keyword evidence="4" id="KW-1185">Reference proteome</keyword>
<dbReference type="NCBIfam" id="NF004760">
    <property type="entry name" value="PRK06091.1"/>
    <property type="match status" value="1"/>
</dbReference>
<dbReference type="Pfam" id="PF02629">
    <property type="entry name" value="CoA_binding"/>
    <property type="match status" value="1"/>
</dbReference>
<dbReference type="GO" id="GO:0004776">
    <property type="term" value="F:succinate-CoA ligase (GDP-forming) activity"/>
    <property type="evidence" value="ECO:0007669"/>
    <property type="project" value="TreeGrafter"/>
</dbReference>
<reference evidence="3 4" key="1">
    <citation type="submission" date="2017-04" db="EMBL/GenBank/DDBJ databases">
        <authorList>
            <person name="Afonso C.L."/>
            <person name="Miller P.J."/>
            <person name="Scott M.A."/>
            <person name="Spackman E."/>
            <person name="Goraichik I."/>
            <person name="Dimitrov K.M."/>
            <person name="Suarez D.L."/>
            <person name="Swayne D.E."/>
        </authorList>
    </citation>
    <scope>NUCLEOTIDE SEQUENCE [LARGE SCALE GENOMIC DNA]</scope>
    <source>
        <strain evidence="3 4">11</strain>
    </source>
</reference>
<evidence type="ECO:0000313" key="4">
    <source>
        <dbReference type="Proteomes" id="UP000193834"/>
    </source>
</evidence>
<dbReference type="Pfam" id="PF00549">
    <property type="entry name" value="Ligase_CoA"/>
    <property type="match status" value="1"/>
</dbReference>
<evidence type="ECO:0000259" key="1">
    <source>
        <dbReference type="Pfam" id="PF00549"/>
    </source>
</evidence>
<protein>
    <submittedName>
        <fullName evidence="3">FdrA protein</fullName>
    </submittedName>
</protein>